<name>A0A917D7T3_9HYPH</name>
<comment type="caution">
    <text evidence="3">The sequence shown here is derived from an EMBL/GenBank/DDBJ whole genome shotgun (WGS) entry which is preliminary data.</text>
</comment>
<gene>
    <name evidence="3" type="ORF">GCM10011335_04650</name>
</gene>
<dbReference type="Pfam" id="PF13358">
    <property type="entry name" value="DDE_3"/>
    <property type="match status" value="1"/>
</dbReference>
<evidence type="ECO:0000256" key="1">
    <source>
        <dbReference type="SAM" id="MobiDB-lite"/>
    </source>
</evidence>
<feature type="region of interest" description="Disordered" evidence="1">
    <location>
        <begin position="245"/>
        <end position="273"/>
    </location>
</feature>
<accession>A0A917D7T3</accession>
<protein>
    <recommendedName>
        <fullName evidence="2">Tc1-like transposase DDE domain-containing protein</fullName>
    </recommendedName>
</protein>
<keyword evidence="4" id="KW-1185">Reference proteome</keyword>
<dbReference type="EMBL" id="BMJJ01000001">
    <property type="protein sequence ID" value="GGD04881.1"/>
    <property type="molecule type" value="Genomic_DNA"/>
</dbReference>
<sequence>MIPSFWRRILSKSYSIDLRERVVGFIDKGQSRRAAARHFGVSESFAIKLDQRRVQSGSIAPCKQGRPRGSGKLEVFEVFLIAAVEAKPDITMPELAVLLLKAHGMTAAPAVVSRFLCRRGFTYKKCLMASECARADVREERRIWMTKRQPRMRLAPQRLVFIDETSVITTMTRLRGRSRRGRRLRADAPFGHWGTQTFIAGMRCHELTAPWVIDRPLNRSAFDTYIETQLAATLRTATLSSWTISPSTKASGRPSAFDEKAPGSCPCRPIRRT</sequence>
<reference evidence="3" key="2">
    <citation type="submission" date="2020-09" db="EMBL/GenBank/DDBJ databases">
        <authorList>
            <person name="Sun Q."/>
            <person name="Zhou Y."/>
        </authorList>
    </citation>
    <scope>NUCLEOTIDE SEQUENCE</scope>
    <source>
        <strain evidence="3">CGMCC 1.15493</strain>
    </source>
</reference>
<organism evidence="3 4">
    <name type="scientific">Aureimonas glaciei</name>
    <dbReference type="NCBI Taxonomy" id="1776957"/>
    <lineage>
        <taxon>Bacteria</taxon>
        <taxon>Pseudomonadati</taxon>
        <taxon>Pseudomonadota</taxon>
        <taxon>Alphaproteobacteria</taxon>
        <taxon>Hyphomicrobiales</taxon>
        <taxon>Aurantimonadaceae</taxon>
        <taxon>Aureimonas</taxon>
    </lineage>
</organism>
<reference evidence="3" key="1">
    <citation type="journal article" date="2014" name="Int. J. Syst. Evol. Microbiol.">
        <title>Complete genome sequence of Corynebacterium casei LMG S-19264T (=DSM 44701T), isolated from a smear-ripened cheese.</title>
        <authorList>
            <consortium name="US DOE Joint Genome Institute (JGI-PGF)"/>
            <person name="Walter F."/>
            <person name="Albersmeier A."/>
            <person name="Kalinowski J."/>
            <person name="Ruckert C."/>
        </authorList>
    </citation>
    <scope>NUCLEOTIDE SEQUENCE</scope>
    <source>
        <strain evidence="3">CGMCC 1.15493</strain>
    </source>
</reference>
<feature type="domain" description="Tc1-like transposase DDE" evidence="2">
    <location>
        <begin position="158"/>
        <end position="234"/>
    </location>
</feature>
<dbReference type="InterPro" id="IPR038717">
    <property type="entry name" value="Tc1-like_DDE_dom"/>
</dbReference>
<dbReference type="Proteomes" id="UP000613160">
    <property type="component" value="Unassembled WGS sequence"/>
</dbReference>
<dbReference type="SUPFAM" id="SSF46689">
    <property type="entry name" value="Homeodomain-like"/>
    <property type="match status" value="1"/>
</dbReference>
<evidence type="ECO:0000313" key="4">
    <source>
        <dbReference type="Proteomes" id="UP000613160"/>
    </source>
</evidence>
<proteinExistence type="predicted"/>
<dbReference type="AlphaFoldDB" id="A0A917D7T3"/>
<dbReference type="InterPro" id="IPR009057">
    <property type="entry name" value="Homeodomain-like_sf"/>
</dbReference>
<evidence type="ECO:0000313" key="3">
    <source>
        <dbReference type="EMBL" id="GGD04881.1"/>
    </source>
</evidence>
<evidence type="ECO:0000259" key="2">
    <source>
        <dbReference type="Pfam" id="PF13358"/>
    </source>
</evidence>